<dbReference type="Gene3D" id="3.30.390.10">
    <property type="entry name" value="Enolase-like, N-terminal domain"/>
    <property type="match status" value="1"/>
</dbReference>
<reference evidence="6" key="1">
    <citation type="journal article" date="2007" name="Appl. Environ. Microbiol.">
        <title>Widespread occurrence and genomic context of unusually small polyketide synthase genes in microbial consortia associated with marine sponges.</title>
        <authorList>
            <person name="Fieseler L."/>
            <person name="Hentschel U."/>
            <person name="Grozdanov L."/>
            <person name="Schirmer A."/>
            <person name="Wen G."/>
            <person name="Platzer M."/>
            <person name="Hrvatin S."/>
            <person name="Butzke D."/>
            <person name="Zimmermann K."/>
            <person name="Piel J."/>
        </authorList>
    </citation>
    <scope>NUCLEOTIDE SEQUENCE</scope>
</reference>
<dbReference type="InterPro" id="IPR013341">
    <property type="entry name" value="Mandelate_racemase_N_dom"/>
</dbReference>
<dbReference type="InterPro" id="IPR046945">
    <property type="entry name" value="RHMD-like"/>
</dbReference>
<evidence type="ECO:0000313" key="6">
    <source>
        <dbReference type="EMBL" id="ABE03910.1"/>
    </source>
</evidence>
<evidence type="ECO:0000259" key="5">
    <source>
        <dbReference type="SMART" id="SM00922"/>
    </source>
</evidence>
<evidence type="ECO:0000256" key="1">
    <source>
        <dbReference type="ARBA" id="ARBA00001946"/>
    </source>
</evidence>
<dbReference type="SFLD" id="SFLDS00001">
    <property type="entry name" value="Enolase"/>
    <property type="match status" value="1"/>
</dbReference>
<dbReference type="GO" id="GO:0000287">
    <property type="term" value="F:magnesium ion binding"/>
    <property type="evidence" value="ECO:0007669"/>
    <property type="project" value="TreeGrafter"/>
</dbReference>
<dbReference type="GO" id="GO:0016052">
    <property type="term" value="P:carbohydrate catabolic process"/>
    <property type="evidence" value="ECO:0007669"/>
    <property type="project" value="TreeGrafter"/>
</dbReference>
<dbReference type="EMBL" id="DQ438987">
    <property type="protein sequence ID" value="ABE03910.1"/>
    <property type="molecule type" value="Genomic_DNA"/>
</dbReference>
<keyword evidence="3" id="KW-0460">Magnesium</keyword>
<evidence type="ECO:0000256" key="3">
    <source>
        <dbReference type="ARBA" id="ARBA00022842"/>
    </source>
</evidence>
<dbReference type="GO" id="GO:0009063">
    <property type="term" value="P:amino acid catabolic process"/>
    <property type="evidence" value="ECO:0007669"/>
    <property type="project" value="InterPro"/>
</dbReference>
<protein>
    <submittedName>
        <fullName evidence="6">Epimerase</fullName>
    </submittedName>
</protein>
<keyword evidence="2" id="KW-0479">Metal-binding</keyword>
<dbReference type="InterPro" id="IPR029065">
    <property type="entry name" value="Enolase_C-like"/>
</dbReference>
<dbReference type="SMART" id="SM00922">
    <property type="entry name" value="MR_MLE"/>
    <property type="match status" value="1"/>
</dbReference>
<dbReference type="Pfam" id="PF02746">
    <property type="entry name" value="MR_MLE_N"/>
    <property type="match status" value="1"/>
</dbReference>
<dbReference type="InterPro" id="IPR018110">
    <property type="entry name" value="Mandel_Rmase/mucon_lact_enz_CS"/>
</dbReference>
<dbReference type="SUPFAM" id="SSF54826">
    <property type="entry name" value="Enolase N-terminal domain-like"/>
    <property type="match status" value="1"/>
</dbReference>
<comment type="cofactor">
    <cofactor evidence="1">
        <name>Mg(2+)</name>
        <dbReference type="ChEBI" id="CHEBI:18420"/>
    </cofactor>
</comment>
<dbReference type="PROSITE" id="PS00908">
    <property type="entry name" value="MR_MLE_1"/>
    <property type="match status" value="1"/>
</dbReference>
<feature type="domain" description="Mandelate racemase/muconate lactonizing enzyme C-terminal" evidence="5">
    <location>
        <begin position="160"/>
        <end position="259"/>
    </location>
</feature>
<dbReference type="InterPro" id="IPR036849">
    <property type="entry name" value="Enolase-like_C_sf"/>
</dbReference>
<dbReference type="Gene3D" id="3.20.20.120">
    <property type="entry name" value="Enolase-like C-terminal domain"/>
    <property type="match status" value="1"/>
</dbReference>
<accession>A4U8Q8</accession>
<dbReference type="CDD" id="cd03316">
    <property type="entry name" value="MR_like"/>
    <property type="match status" value="1"/>
</dbReference>
<dbReference type="Pfam" id="PF13378">
    <property type="entry name" value="MR_MLE_C"/>
    <property type="match status" value="1"/>
</dbReference>
<evidence type="ECO:0000256" key="2">
    <source>
        <dbReference type="ARBA" id="ARBA00022723"/>
    </source>
</evidence>
<organism evidence="6">
    <name type="scientific">Aplysina aerophoba bacterial symbiont clone pAPKS18</name>
    <dbReference type="NCBI Taxonomy" id="377637"/>
    <lineage>
        <taxon>Bacteria</taxon>
        <taxon>environmental samples</taxon>
    </lineage>
</organism>
<dbReference type="PANTHER" id="PTHR13794">
    <property type="entry name" value="ENOLASE SUPERFAMILY, MANDELATE RACEMASE"/>
    <property type="match status" value="1"/>
</dbReference>
<sequence>MKIERIIARPLKRGSPLDRGTSPRASIPPGGDGGNTLSRYREFSGRARDPGGSGPPALCLAIASDGTWGMGITDFSGAVVPLINEYFAPMIEGGNALATERLWDLMFRHASVPGVGGIVSYAISAIDLALWDLKGKLLQRPVYELLGGPAHAETFCYATGHDVAWMLESGFEAVKLPCFLGEAQGIVALERIEEKVAHAREMIGPERELMLDCWVAGDVEFMVRLGERLRPYGLKWLEDCLYPEDFASYEELRRRLPWQTLATGERWFTHLPFGEAAARRTVDIFQPDVRWVGGVTACIKIGHIAEGAGLQVALHGGVNDSFGQHLCHAMPSNMWGELYIDSAPGIPLEEGWRPTPGMAIPKDGRLVPPATPGFGIELTRDELEAMTD</sequence>
<dbReference type="PANTHER" id="PTHR13794:SF58">
    <property type="entry name" value="MITOCHONDRIAL ENOLASE SUPERFAMILY MEMBER 1"/>
    <property type="match status" value="1"/>
</dbReference>
<evidence type="ECO:0000256" key="4">
    <source>
        <dbReference type="SAM" id="MobiDB-lite"/>
    </source>
</evidence>
<dbReference type="InterPro" id="IPR029017">
    <property type="entry name" value="Enolase-like_N"/>
</dbReference>
<name>A4U8Q8_9BACT</name>
<feature type="compositionally biased region" description="Basic and acidic residues" evidence="4">
    <location>
        <begin position="39"/>
        <end position="49"/>
    </location>
</feature>
<dbReference type="GO" id="GO:0016836">
    <property type="term" value="F:hydro-lyase activity"/>
    <property type="evidence" value="ECO:0007669"/>
    <property type="project" value="TreeGrafter"/>
</dbReference>
<dbReference type="AlphaFoldDB" id="A4U8Q8"/>
<feature type="region of interest" description="Disordered" evidence="4">
    <location>
        <begin position="9"/>
        <end position="53"/>
    </location>
</feature>
<dbReference type="SUPFAM" id="SSF51604">
    <property type="entry name" value="Enolase C-terminal domain-like"/>
    <property type="match status" value="1"/>
</dbReference>
<dbReference type="InterPro" id="IPR013342">
    <property type="entry name" value="Mandelate_racemase_C"/>
</dbReference>
<proteinExistence type="predicted"/>